<sequence length="70" mass="7756">VRDPLKMEMVRGTVSECTKSCPRWHPSIFLPPQWSYSAIYFAVTSALTASASSTRSFSVATGSLVIMRRT</sequence>
<dbReference type="EMBL" id="KN833849">
    <property type="protein sequence ID" value="KIK16728.1"/>
    <property type="molecule type" value="Genomic_DNA"/>
</dbReference>
<reference evidence="1 2" key="1">
    <citation type="submission" date="2014-04" db="EMBL/GenBank/DDBJ databases">
        <authorList>
            <consortium name="DOE Joint Genome Institute"/>
            <person name="Kuo A."/>
            <person name="Kohler A."/>
            <person name="Costa M.D."/>
            <person name="Nagy L.G."/>
            <person name="Floudas D."/>
            <person name="Copeland A."/>
            <person name="Barry K.W."/>
            <person name="Cichocki N."/>
            <person name="Veneault-Fourrey C."/>
            <person name="LaButti K."/>
            <person name="Lindquist E.A."/>
            <person name="Lipzen A."/>
            <person name="Lundell T."/>
            <person name="Morin E."/>
            <person name="Murat C."/>
            <person name="Sun H."/>
            <person name="Tunlid A."/>
            <person name="Henrissat B."/>
            <person name="Grigoriev I.V."/>
            <person name="Hibbett D.S."/>
            <person name="Martin F."/>
            <person name="Nordberg H.P."/>
            <person name="Cantor M.N."/>
            <person name="Hua S.X."/>
        </authorList>
    </citation>
    <scope>NUCLEOTIDE SEQUENCE [LARGE SCALE GENOMIC DNA]</scope>
    <source>
        <strain evidence="1 2">441</strain>
    </source>
</reference>
<proteinExistence type="predicted"/>
<keyword evidence="2" id="KW-1185">Reference proteome</keyword>
<organism evidence="1 2">
    <name type="scientific">Pisolithus microcarpus 441</name>
    <dbReference type="NCBI Taxonomy" id="765257"/>
    <lineage>
        <taxon>Eukaryota</taxon>
        <taxon>Fungi</taxon>
        <taxon>Dikarya</taxon>
        <taxon>Basidiomycota</taxon>
        <taxon>Agaricomycotina</taxon>
        <taxon>Agaricomycetes</taxon>
        <taxon>Agaricomycetidae</taxon>
        <taxon>Boletales</taxon>
        <taxon>Sclerodermatineae</taxon>
        <taxon>Pisolithaceae</taxon>
        <taxon>Pisolithus</taxon>
    </lineage>
</organism>
<accession>A0A0C9Z9W4</accession>
<dbReference type="Proteomes" id="UP000054018">
    <property type="component" value="Unassembled WGS sequence"/>
</dbReference>
<feature type="non-terminal residue" evidence="1">
    <location>
        <position position="1"/>
    </location>
</feature>
<gene>
    <name evidence="1" type="ORF">PISMIDRAFT_686121</name>
</gene>
<evidence type="ECO:0000313" key="1">
    <source>
        <dbReference type="EMBL" id="KIK16728.1"/>
    </source>
</evidence>
<dbReference type="AlphaFoldDB" id="A0A0C9Z9W4"/>
<dbReference type="HOGENOM" id="CLU_2764841_0_0_1"/>
<protein>
    <submittedName>
        <fullName evidence="1">Uncharacterized protein</fullName>
    </submittedName>
</protein>
<evidence type="ECO:0000313" key="2">
    <source>
        <dbReference type="Proteomes" id="UP000054018"/>
    </source>
</evidence>
<name>A0A0C9Z9W4_9AGAM</name>
<reference evidence="2" key="2">
    <citation type="submission" date="2015-01" db="EMBL/GenBank/DDBJ databases">
        <title>Evolutionary Origins and Diversification of the Mycorrhizal Mutualists.</title>
        <authorList>
            <consortium name="DOE Joint Genome Institute"/>
            <consortium name="Mycorrhizal Genomics Consortium"/>
            <person name="Kohler A."/>
            <person name="Kuo A."/>
            <person name="Nagy L.G."/>
            <person name="Floudas D."/>
            <person name="Copeland A."/>
            <person name="Barry K.W."/>
            <person name="Cichocki N."/>
            <person name="Veneault-Fourrey C."/>
            <person name="LaButti K."/>
            <person name="Lindquist E.A."/>
            <person name="Lipzen A."/>
            <person name="Lundell T."/>
            <person name="Morin E."/>
            <person name="Murat C."/>
            <person name="Riley R."/>
            <person name="Ohm R."/>
            <person name="Sun H."/>
            <person name="Tunlid A."/>
            <person name="Henrissat B."/>
            <person name="Grigoriev I.V."/>
            <person name="Hibbett D.S."/>
            <person name="Martin F."/>
        </authorList>
    </citation>
    <scope>NUCLEOTIDE SEQUENCE [LARGE SCALE GENOMIC DNA]</scope>
    <source>
        <strain evidence="2">441</strain>
    </source>
</reference>